<evidence type="ECO:0000259" key="1">
    <source>
        <dbReference type="Pfam" id="PF13349"/>
    </source>
</evidence>
<reference evidence="3" key="1">
    <citation type="journal article" date="2019" name="Int. J. Syst. Evol. Microbiol.">
        <title>The Global Catalogue of Microorganisms (GCM) 10K type strain sequencing project: providing services to taxonomists for standard genome sequencing and annotation.</title>
        <authorList>
            <consortium name="The Broad Institute Genomics Platform"/>
            <consortium name="The Broad Institute Genome Sequencing Center for Infectious Disease"/>
            <person name="Wu L."/>
            <person name="Ma J."/>
        </authorList>
    </citation>
    <scope>NUCLEOTIDE SEQUENCE [LARGE SCALE GENOMIC DNA]</scope>
    <source>
        <strain evidence="3">CGMCC 1.3240</strain>
    </source>
</reference>
<organism evidence="2 3">
    <name type="scientific">Paenibacillus solisilvae</name>
    <dbReference type="NCBI Taxonomy" id="2486751"/>
    <lineage>
        <taxon>Bacteria</taxon>
        <taxon>Bacillati</taxon>
        <taxon>Bacillota</taxon>
        <taxon>Bacilli</taxon>
        <taxon>Bacillales</taxon>
        <taxon>Paenibacillaceae</taxon>
        <taxon>Paenibacillus</taxon>
    </lineage>
</organism>
<dbReference type="PANTHER" id="PTHR34094:SF1">
    <property type="entry name" value="PROTEIN FAM185A"/>
    <property type="match status" value="1"/>
</dbReference>
<dbReference type="Proteomes" id="UP001596047">
    <property type="component" value="Unassembled WGS sequence"/>
</dbReference>
<keyword evidence="3" id="KW-1185">Reference proteome</keyword>
<sequence length="316" mass="33683">MRNWIVIALILVVVGLIGLFGTFRGENWLSFGTEKVEQTRAIDASGLSNIHLEINSMDVKVVPTASKKITATLSGSASKKYIGKIELKLERDGDTANLSVVKDTRFSLGINILDVNVKLELPEQQWKSVVLDSSSGDSEITKLSADSITIEGKSGDMVLNQLTARSLTVSLTSGDADLAGIDADTTEIEGKSGNVALEDLKGNSLKVDLKSGDVKLIDVDAAELKTEVASGNIRAELHSLDRAMAFKTSSGDVKLLSDEQPAAVQIQYRTSSGNLNNEWESAQESSGSEDENLIFGKDGPIIAVDTGSGDLLVGER</sequence>
<comment type="caution">
    <text evidence="2">The sequence shown here is derived from an EMBL/GenBank/DDBJ whole genome shotgun (WGS) entry which is preliminary data.</text>
</comment>
<dbReference type="RefSeq" id="WP_379189966.1">
    <property type="nucleotide sequence ID" value="NZ_JBHSOW010000072.1"/>
</dbReference>
<name>A0ABW0W0Z8_9BACL</name>
<feature type="domain" description="DUF4097" evidence="1">
    <location>
        <begin position="49"/>
        <end position="310"/>
    </location>
</feature>
<dbReference type="InterPro" id="IPR025164">
    <property type="entry name" value="Toastrack_DUF4097"/>
</dbReference>
<proteinExistence type="predicted"/>
<dbReference type="PANTHER" id="PTHR34094">
    <property type="match status" value="1"/>
</dbReference>
<dbReference type="Pfam" id="PF13349">
    <property type="entry name" value="DUF4097"/>
    <property type="match status" value="1"/>
</dbReference>
<protein>
    <submittedName>
        <fullName evidence="2">DUF4097 family beta strand repeat-containing protein</fullName>
    </submittedName>
</protein>
<dbReference type="EMBL" id="JBHSOW010000072">
    <property type="protein sequence ID" value="MFC5651353.1"/>
    <property type="molecule type" value="Genomic_DNA"/>
</dbReference>
<accession>A0ABW0W0Z8</accession>
<gene>
    <name evidence="2" type="ORF">ACFPYJ_20010</name>
</gene>
<evidence type="ECO:0000313" key="2">
    <source>
        <dbReference type="EMBL" id="MFC5651353.1"/>
    </source>
</evidence>
<evidence type="ECO:0000313" key="3">
    <source>
        <dbReference type="Proteomes" id="UP001596047"/>
    </source>
</evidence>